<dbReference type="Pfam" id="PF01168">
    <property type="entry name" value="Ala_racemase_N"/>
    <property type="match status" value="1"/>
</dbReference>
<dbReference type="CDD" id="cd00430">
    <property type="entry name" value="PLPDE_III_AR"/>
    <property type="match status" value="1"/>
</dbReference>
<comment type="catalytic activity">
    <reaction evidence="4">
        <text>L-alanine = D-alanine</text>
        <dbReference type="Rhea" id="RHEA:20249"/>
        <dbReference type="ChEBI" id="CHEBI:57416"/>
        <dbReference type="ChEBI" id="CHEBI:57972"/>
        <dbReference type="EC" id="5.1.1.1"/>
    </reaction>
</comment>
<dbReference type="PANTHER" id="PTHR30511">
    <property type="entry name" value="ALANINE RACEMASE"/>
    <property type="match status" value="1"/>
</dbReference>
<dbReference type="EC" id="5.1.1.1" evidence="4"/>
<dbReference type="SMART" id="SM01005">
    <property type="entry name" value="Ala_racemase_C"/>
    <property type="match status" value="1"/>
</dbReference>
<dbReference type="GeneID" id="55564448"/>
<dbReference type="InterPro" id="IPR020622">
    <property type="entry name" value="Ala_racemase_pyridoxalP-BS"/>
</dbReference>
<dbReference type="RefSeq" id="WP_013188702.1">
    <property type="nucleotide sequence ID" value="NZ_CP068112.1"/>
</dbReference>
<feature type="active site" description="Proton acceptor; specific for D-alanine" evidence="4">
    <location>
        <position position="41"/>
    </location>
</feature>
<evidence type="ECO:0000256" key="1">
    <source>
        <dbReference type="ARBA" id="ARBA00001933"/>
    </source>
</evidence>
<dbReference type="OMA" id="WEILCGF"/>
<dbReference type="InterPro" id="IPR001608">
    <property type="entry name" value="Ala_racemase_N"/>
</dbReference>
<evidence type="ECO:0000256" key="6">
    <source>
        <dbReference type="PIRSR" id="PIRSR600821-52"/>
    </source>
</evidence>
<feature type="domain" description="Alanine racemase C-terminal" evidence="7">
    <location>
        <begin position="289"/>
        <end position="436"/>
    </location>
</feature>
<keyword evidence="3 4" id="KW-0413">Isomerase</keyword>
<keyword evidence="2 4" id="KW-0663">Pyridoxal phosphate</keyword>
<evidence type="ECO:0000259" key="7">
    <source>
        <dbReference type="SMART" id="SM01005"/>
    </source>
</evidence>
<dbReference type="Pfam" id="PF00842">
    <property type="entry name" value="Ala_racemase_C"/>
    <property type="match status" value="1"/>
</dbReference>
<name>A0A2X2Y715_9ACTO</name>
<organism evidence="8 9">
    <name type="scientific">Mobiluncus curtisii</name>
    <dbReference type="NCBI Taxonomy" id="2051"/>
    <lineage>
        <taxon>Bacteria</taxon>
        <taxon>Bacillati</taxon>
        <taxon>Actinomycetota</taxon>
        <taxon>Actinomycetes</taxon>
        <taxon>Actinomycetales</taxon>
        <taxon>Actinomycetaceae</taxon>
        <taxon>Mobiluncus</taxon>
    </lineage>
</organism>
<comment type="cofactor">
    <cofactor evidence="1 4 5">
        <name>pyridoxal 5'-phosphate</name>
        <dbReference type="ChEBI" id="CHEBI:597326"/>
    </cofactor>
</comment>
<dbReference type="HAMAP" id="MF_01201">
    <property type="entry name" value="Ala_racemase"/>
    <property type="match status" value="1"/>
</dbReference>
<dbReference type="InterPro" id="IPR009006">
    <property type="entry name" value="Ala_racemase/Decarboxylase_C"/>
</dbReference>
<proteinExistence type="inferred from homology"/>
<dbReference type="SUPFAM" id="SSF50621">
    <property type="entry name" value="Alanine racemase C-terminal domain-like"/>
    <property type="match status" value="1"/>
</dbReference>
<dbReference type="GO" id="GO:0030170">
    <property type="term" value="F:pyridoxal phosphate binding"/>
    <property type="evidence" value="ECO:0007669"/>
    <property type="project" value="UniProtKB-UniRule"/>
</dbReference>
<dbReference type="GO" id="GO:0005829">
    <property type="term" value="C:cytosol"/>
    <property type="evidence" value="ECO:0007669"/>
    <property type="project" value="TreeGrafter"/>
</dbReference>
<dbReference type="Gene3D" id="3.20.20.10">
    <property type="entry name" value="Alanine racemase"/>
    <property type="match status" value="1"/>
</dbReference>
<dbReference type="PANTHER" id="PTHR30511:SF0">
    <property type="entry name" value="ALANINE RACEMASE, CATABOLIC-RELATED"/>
    <property type="match status" value="1"/>
</dbReference>
<accession>A0A2X2Y715</accession>
<dbReference type="AlphaFoldDB" id="A0A2X2Y715"/>
<dbReference type="GO" id="GO:0008784">
    <property type="term" value="F:alanine racemase activity"/>
    <property type="evidence" value="ECO:0007669"/>
    <property type="project" value="UniProtKB-UniRule"/>
</dbReference>
<comment type="similarity">
    <text evidence="4">Belongs to the alanine racemase family.</text>
</comment>
<comment type="function">
    <text evidence="4">Catalyzes the interconversion of L-alanine and D-alanine. May also act on other amino acids.</text>
</comment>
<evidence type="ECO:0000256" key="4">
    <source>
        <dbReference type="HAMAP-Rule" id="MF_01201"/>
    </source>
</evidence>
<evidence type="ECO:0000256" key="2">
    <source>
        <dbReference type="ARBA" id="ARBA00022898"/>
    </source>
</evidence>
<protein>
    <recommendedName>
        <fullName evidence="4">Alanine racemase</fullName>
        <ecNumber evidence="4">5.1.1.1</ecNumber>
    </recommendedName>
</protein>
<dbReference type="Proteomes" id="UP000250245">
    <property type="component" value="Unassembled WGS sequence"/>
</dbReference>
<sequence>MTNVDVSQWPVRAVVNLSAYQENLAQMRRFAPHSQQMAIVKANAYGHGIERMALAALGAGTEWLGVAKASEAFRLRKYLDKHGVPRDHLVDTPTSAMMRSRLYQTAAMGLPSATRPRILTWLYVPHTDLLPVVKSEIDISVSTLDQLDQVSRACDAAGKRARLHLKVDTGLCRAGATDEDFPVLCKLARARERAGLVEVSAVWSHLARADEDTAAAEAFTKSQLKAFDEAWEVAQEAGLRPQLRHIAATAGIIWYPESHYDLVRVGISGYGLSPNPEIASSWQLGVRPVMRLETNVVQVKRVEKGAAVSYGGEWVAPGPRWLGLLPVGYADGLHRLAKNRGETWIKGRRAPIVGRIPMDQIVVDLGPAVDDTGTSVPCPVEPGELAIIFGDPKDRLLGGIPGVPALPTADDWAEWTDTINYEVITSISPNVPRVYVKDEPER</sequence>
<dbReference type="UniPathway" id="UPA00042">
    <property type="reaction ID" value="UER00497"/>
</dbReference>
<dbReference type="Gene3D" id="2.40.37.10">
    <property type="entry name" value="Lyase, Ornithine Decarboxylase, Chain A, domain 1"/>
    <property type="match status" value="1"/>
</dbReference>
<dbReference type="PRINTS" id="PR00992">
    <property type="entry name" value="ALARACEMASE"/>
</dbReference>
<feature type="active site" description="Proton acceptor; specific for L-alanine" evidence="4">
    <location>
        <position position="310"/>
    </location>
</feature>
<reference evidence="8 9" key="1">
    <citation type="submission" date="2018-06" db="EMBL/GenBank/DDBJ databases">
        <authorList>
            <consortium name="Pathogen Informatics"/>
            <person name="Doyle S."/>
        </authorList>
    </citation>
    <scope>NUCLEOTIDE SEQUENCE [LARGE SCALE GENOMIC DNA]</scope>
    <source>
        <strain evidence="8 9">NCTC11820</strain>
    </source>
</reference>
<gene>
    <name evidence="8" type="primary">alr</name>
    <name evidence="8" type="ORF">NCTC11820_00404</name>
</gene>
<feature type="binding site" evidence="4 6">
    <location>
        <position position="173"/>
    </location>
    <ligand>
        <name>substrate</name>
    </ligand>
</feature>
<dbReference type="GO" id="GO:0009252">
    <property type="term" value="P:peptidoglycan biosynthetic process"/>
    <property type="evidence" value="ECO:0007669"/>
    <property type="project" value="TreeGrafter"/>
</dbReference>
<comment type="pathway">
    <text evidence="4">Amino-acid biosynthesis; D-alanine biosynthesis; D-alanine from L-alanine: step 1/1.</text>
</comment>
<feature type="modified residue" description="N6-(pyridoxal phosphate)lysine" evidence="4 5">
    <location>
        <position position="41"/>
    </location>
</feature>
<evidence type="ECO:0000313" key="9">
    <source>
        <dbReference type="Proteomes" id="UP000250245"/>
    </source>
</evidence>
<dbReference type="EMBL" id="UASJ01000001">
    <property type="protein sequence ID" value="SQB63622.1"/>
    <property type="molecule type" value="Genomic_DNA"/>
</dbReference>
<dbReference type="GO" id="GO:0030632">
    <property type="term" value="P:D-alanine biosynthetic process"/>
    <property type="evidence" value="ECO:0007669"/>
    <property type="project" value="UniProtKB-UniRule"/>
</dbReference>
<dbReference type="SUPFAM" id="SSF51419">
    <property type="entry name" value="PLP-binding barrel"/>
    <property type="match status" value="1"/>
</dbReference>
<feature type="binding site" evidence="4 6">
    <location>
        <position position="358"/>
    </location>
    <ligand>
        <name>substrate</name>
    </ligand>
</feature>
<dbReference type="PROSITE" id="PS00395">
    <property type="entry name" value="ALANINE_RACEMASE"/>
    <property type="match status" value="1"/>
</dbReference>
<dbReference type="InterPro" id="IPR029066">
    <property type="entry name" value="PLP-binding_barrel"/>
</dbReference>
<evidence type="ECO:0000313" key="8">
    <source>
        <dbReference type="EMBL" id="SQB63622.1"/>
    </source>
</evidence>
<evidence type="ECO:0000256" key="5">
    <source>
        <dbReference type="PIRSR" id="PIRSR600821-50"/>
    </source>
</evidence>
<dbReference type="NCBIfam" id="TIGR00492">
    <property type="entry name" value="alr"/>
    <property type="match status" value="1"/>
</dbReference>
<dbReference type="InterPro" id="IPR000821">
    <property type="entry name" value="Ala_racemase"/>
</dbReference>
<evidence type="ECO:0000256" key="3">
    <source>
        <dbReference type="ARBA" id="ARBA00023235"/>
    </source>
</evidence>
<dbReference type="InterPro" id="IPR011079">
    <property type="entry name" value="Ala_racemase_C"/>
</dbReference>